<gene>
    <name evidence="1" type="ORF">HPULCUR_008927</name>
</gene>
<sequence>MIMNSYWNKIQNQVDTRVLKEALTEENIASSSLKKQTASQVIEELNKSESDSDYVDDDSDGESIEYSIDYLTSPGVTDYDLSITERPEFTSFIINNINISKRFLRYRDSIVRKAKDMKPLSFDERLVLNFIMVINENKAKPPYLLDSEWDSVIKSLESEYGTNLFDHALLNQLCSFTFERKKSRREDIINTFEDSAIKKILTVFNEYYGNTFSVNNLDEDSFMQFTLEPLLNVIFKNEGSVVIDGSSSTLDTNSKTRKKFDPTFQGKKADYVVSVLVEGSKKSLLINETKSMKSNVKSTCGDDSKLFNLMKNSVDDLQEYTLGNRTLGIHLEGTKMDIYSLDLKYKSLYRCYKIYSCHIPVDCNDLSRAVGVVQSLILLDTHFKKIKAEVEEASVSKFSTGFRLSPERTIVNLKEPSFLSPTRCPKKT</sequence>
<dbReference type="Proteomes" id="UP001476247">
    <property type="component" value="Unassembled WGS sequence"/>
</dbReference>
<organism evidence="1 2">
    <name type="scientific">Helicostylum pulchrum</name>
    <dbReference type="NCBI Taxonomy" id="562976"/>
    <lineage>
        <taxon>Eukaryota</taxon>
        <taxon>Fungi</taxon>
        <taxon>Fungi incertae sedis</taxon>
        <taxon>Mucoromycota</taxon>
        <taxon>Mucoromycotina</taxon>
        <taxon>Mucoromycetes</taxon>
        <taxon>Mucorales</taxon>
        <taxon>Mucorineae</taxon>
        <taxon>Mucoraceae</taxon>
        <taxon>Helicostylum</taxon>
    </lineage>
</organism>
<name>A0ABP9Y8Z6_9FUNG</name>
<dbReference type="EMBL" id="BAABUJ010000028">
    <property type="protein sequence ID" value="GAA5803445.1"/>
    <property type="molecule type" value="Genomic_DNA"/>
</dbReference>
<keyword evidence="2" id="KW-1185">Reference proteome</keyword>
<evidence type="ECO:0000313" key="2">
    <source>
        <dbReference type="Proteomes" id="UP001476247"/>
    </source>
</evidence>
<protein>
    <submittedName>
        <fullName evidence="1">Uncharacterized protein</fullName>
    </submittedName>
</protein>
<reference evidence="1 2" key="1">
    <citation type="submission" date="2024-04" db="EMBL/GenBank/DDBJ databases">
        <title>genome sequences of Mucor flavus KT1a and Helicostylum pulchrum KT1b strains isolation_sourced from the surface of a dry-aged beef.</title>
        <authorList>
            <person name="Toyotome T."/>
            <person name="Hosono M."/>
            <person name="Torimaru M."/>
            <person name="Fukuda K."/>
            <person name="Mikami N."/>
        </authorList>
    </citation>
    <scope>NUCLEOTIDE SEQUENCE [LARGE SCALE GENOMIC DNA]</scope>
    <source>
        <strain evidence="1 2">KT1b</strain>
    </source>
</reference>
<accession>A0ABP9Y8Z6</accession>
<comment type="caution">
    <text evidence="1">The sequence shown here is derived from an EMBL/GenBank/DDBJ whole genome shotgun (WGS) entry which is preliminary data.</text>
</comment>
<evidence type="ECO:0000313" key="1">
    <source>
        <dbReference type="EMBL" id="GAA5803445.1"/>
    </source>
</evidence>
<proteinExistence type="predicted"/>